<dbReference type="Proteomes" id="UP001258017">
    <property type="component" value="Unassembled WGS sequence"/>
</dbReference>
<evidence type="ECO:0000313" key="2">
    <source>
        <dbReference type="EMBL" id="KAK2587275.1"/>
    </source>
</evidence>
<comment type="caution">
    <text evidence="2">The sequence shown here is derived from an EMBL/GenBank/DDBJ whole genome shotgun (WGS) entry which is preliminary data.</text>
</comment>
<evidence type="ECO:0000256" key="1">
    <source>
        <dbReference type="SAM" id="MobiDB-lite"/>
    </source>
</evidence>
<keyword evidence="3" id="KW-1185">Reference proteome</keyword>
<evidence type="ECO:0000313" key="3">
    <source>
        <dbReference type="Proteomes" id="UP001258017"/>
    </source>
</evidence>
<organism evidence="2 3">
    <name type="scientific">Odynerus spinipes</name>
    <dbReference type="NCBI Taxonomy" id="1348599"/>
    <lineage>
        <taxon>Eukaryota</taxon>
        <taxon>Metazoa</taxon>
        <taxon>Ecdysozoa</taxon>
        <taxon>Arthropoda</taxon>
        <taxon>Hexapoda</taxon>
        <taxon>Insecta</taxon>
        <taxon>Pterygota</taxon>
        <taxon>Neoptera</taxon>
        <taxon>Endopterygota</taxon>
        <taxon>Hymenoptera</taxon>
        <taxon>Apocrita</taxon>
        <taxon>Aculeata</taxon>
        <taxon>Vespoidea</taxon>
        <taxon>Vespidae</taxon>
        <taxon>Eumeninae</taxon>
        <taxon>Odynerus</taxon>
    </lineage>
</organism>
<accession>A0AAD9RX67</accession>
<proteinExistence type="predicted"/>
<reference evidence="2" key="1">
    <citation type="submission" date="2021-08" db="EMBL/GenBank/DDBJ databases">
        <authorList>
            <person name="Misof B."/>
            <person name="Oliver O."/>
            <person name="Podsiadlowski L."/>
            <person name="Donath A."/>
            <person name="Peters R."/>
            <person name="Mayer C."/>
            <person name="Rust J."/>
            <person name="Gunkel S."/>
            <person name="Lesny P."/>
            <person name="Martin S."/>
            <person name="Oeyen J.P."/>
            <person name="Petersen M."/>
            <person name="Panagiotis P."/>
            <person name="Wilbrandt J."/>
            <person name="Tanja T."/>
        </authorList>
    </citation>
    <scope>NUCLEOTIDE SEQUENCE</scope>
    <source>
        <strain evidence="2">GBR_01_08_01A</strain>
        <tissue evidence="2">Thorax + abdomen</tissue>
    </source>
</reference>
<reference evidence="2" key="2">
    <citation type="journal article" date="2023" name="Commun. Biol.">
        <title>Intrasexual cuticular hydrocarbon dimorphism in a wasp sheds light on hydrocarbon biosynthesis genes in Hymenoptera.</title>
        <authorList>
            <person name="Moris V.C."/>
            <person name="Podsiadlowski L."/>
            <person name="Martin S."/>
            <person name="Oeyen J.P."/>
            <person name="Donath A."/>
            <person name="Petersen M."/>
            <person name="Wilbrandt J."/>
            <person name="Misof B."/>
            <person name="Liedtke D."/>
            <person name="Thamm M."/>
            <person name="Scheiner R."/>
            <person name="Schmitt T."/>
            <person name="Niehuis O."/>
        </authorList>
    </citation>
    <scope>NUCLEOTIDE SEQUENCE</scope>
    <source>
        <strain evidence="2">GBR_01_08_01A</strain>
    </source>
</reference>
<protein>
    <submittedName>
        <fullName evidence="2">Uncharacterized protein</fullName>
    </submittedName>
</protein>
<name>A0AAD9RX67_9HYME</name>
<feature type="region of interest" description="Disordered" evidence="1">
    <location>
        <begin position="1"/>
        <end position="27"/>
    </location>
</feature>
<gene>
    <name evidence="2" type="ORF">KPH14_003005</name>
</gene>
<dbReference type="AlphaFoldDB" id="A0AAD9RX67"/>
<dbReference type="EMBL" id="JAIFRP010000007">
    <property type="protein sequence ID" value="KAK2587275.1"/>
    <property type="molecule type" value="Genomic_DNA"/>
</dbReference>
<feature type="compositionally biased region" description="Acidic residues" evidence="1">
    <location>
        <begin position="15"/>
        <end position="27"/>
    </location>
</feature>
<sequence>MFRASNIVGQKGRQEEEEEEEEEGELYEDAGHFSVIDRNGGSNRTNSQGTFLAVVSTMLNNGERTRLFPTVPNYSLTRRHATR</sequence>